<organism evidence="2 3">
    <name type="scientific">Meloidogyne javanica</name>
    <name type="common">Root-knot nematode worm</name>
    <dbReference type="NCBI Taxonomy" id="6303"/>
    <lineage>
        <taxon>Eukaryota</taxon>
        <taxon>Metazoa</taxon>
        <taxon>Ecdysozoa</taxon>
        <taxon>Nematoda</taxon>
        <taxon>Chromadorea</taxon>
        <taxon>Rhabditida</taxon>
        <taxon>Tylenchina</taxon>
        <taxon>Tylenchomorpha</taxon>
        <taxon>Tylenchoidea</taxon>
        <taxon>Meloidogynidae</taxon>
        <taxon>Meloidogyninae</taxon>
        <taxon>Meloidogyne</taxon>
        <taxon>Meloidogyne incognita group</taxon>
    </lineage>
</organism>
<dbReference type="AlphaFoldDB" id="A0A915M1P8"/>
<proteinExistence type="predicted"/>
<feature type="compositionally biased region" description="Pro residues" evidence="1">
    <location>
        <begin position="118"/>
        <end position="128"/>
    </location>
</feature>
<evidence type="ECO:0000256" key="1">
    <source>
        <dbReference type="SAM" id="MobiDB-lite"/>
    </source>
</evidence>
<protein>
    <submittedName>
        <fullName evidence="3">Uncharacterized protein</fullName>
    </submittedName>
</protein>
<evidence type="ECO:0000313" key="2">
    <source>
        <dbReference type="Proteomes" id="UP000887561"/>
    </source>
</evidence>
<sequence>MLKFKRAKEKKVDFVGTRKEEPKSVMKINRVTEEHENKGVEELDDGARLSNFAFPDFLNLPPTFRMVGEQDAKVKSDDMSSFYSTLGVEMPKREFKESTDTNLPTPPAEGRIDKGGNIPPPIPPPAPPADRKDKYKRPEVENVSDALRELKYYIEEKSGFENDIAHHEDILFKEALDIFPEWNMKKISSQLSKLNEESENGRNEEKKGELIDKVGSMIETPQVLDSVDKIVIELTKQLVENSRKPEELKMKSSNPLEMLWAATSLVEFRVNKIL</sequence>
<evidence type="ECO:0000313" key="3">
    <source>
        <dbReference type="WBParaSite" id="scaffold23980_cov147.g20202"/>
    </source>
</evidence>
<accession>A0A915M1P8</accession>
<dbReference type="Proteomes" id="UP000887561">
    <property type="component" value="Unplaced"/>
</dbReference>
<reference evidence="3" key="1">
    <citation type="submission" date="2022-11" db="UniProtKB">
        <authorList>
            <consortium name="WormBaseParasite"/>
        </authorList>
    </citation>
    <scope>IDENTIFICATION</scope>
</reference>
<feature type="region of interest" description="Disordered" evidence="1">
    <location>
        <begin position="93"/>
        <end position="139"/>
    </location>
</feature>
<feature type="compositionally biased region" description="Basic and acidic residues" evidence="1">
    <location>
        <begin position="129"/>
        <end position="139"/>
    </location>
</feature>
<keyword evidence="2" id="KW-1185">Reference proteome</keyword>
<dbReference type="WBParaSite" id="scaffold23980_cov147.g20202">
    <property type="protein sequence ID" value="scaffold23980_cov147.g20202"/>
    <property type="gene ID" value="scaffold23980_cov147.g20202"/>
</dbReference>
<name>A0A915M1P8_MELJA</name>